<name>A0A0G4H898_VITBC</name>
<dbReference type="PANTHER" id="PTHR12486">
    <property type="entry name" value="APRATAXIN-RELATED"/>
    <property type="match status" value="1"/>
</dbReference>
<dbReference type="InterPro" id="IPR011146">
    <property type="entry name" value="HIT-like"/>
</dbReference>
<dbReference type="VEuPathDB" id="CryptoDB:Vbra_19954"/>
<dbReference type="GO" id="GO:0000166">
    <property type="term" value="F:nucleotide binding"/>
    <property type="evidence" value="ECO:0007669"/>
    <property type="project" value="UniProtKB-KW"/>
</dbReference>
<dbReference type="Proteomes" id="UP000041254">
    <property type="component" value="Unassembled WGS sequence"/>
</dbReference>
<dbReference type="Gene3D" id="3.30.428.10">
    <property type="entry name" value="HIT-like"/>
    <property type="match status" value="1"/>
</dbReference>
<evidence type="ECO:0000256" key="4">
    <source>
        <dbReference type="SAM" id="MobiDB-lite"/>
    </source>
</evidence>
<evidence type="ECO:0000313" key="7">
    <source>
        <dbReference type="EMBL" id="CEM40143.1"/>
    </source>
</evidence>
<dbReference type="AlphaFoldDB" id="A0A0G4H898"/>
<accession>A0A0G4H898</accession>
<dbReference type="InParanoid" id="A0A0G4H898"/>
<keyword evidence="1" id="KW-0547">Nucleotide-binding</keyword>
<keyword evidence="8" id="KW-1185">Reference proteome</keyword>
<feature type="signal peptide" evidence="5">
    <location>
        <begin position="1"/>
        <end position="18"/>
    </location>
</feature>
<feature type="chain" id="PRO_5005191551" description="HIT domain-containing protein" evidence="5">
    <location>
        <begin position="19"/>
        <end position="280"/>
    </location>
</feature>
<dbReference type="EMBL" id="CDMY01001064">
    <property type="protein sequence ID" value="CEM40143.1"/>
    <property type="molecule type" value="Genomic_DNA"/>
</dbReference>
<sequence>MLWDLSHALAIIVFVVSSIEQSTSTWSKRSTARLCFEGPMRLLPRQPIFQPVGLYKSVTYGEYGEVLKCVFCRIASGEELPANGKGSVLYEDESVISFAPREPASLVHILVCPKKHIRNCRTLDSSHVPLLDHMRRVGQQVAADEFAKTRTRKKGSRSHDSMAGTPFDDRLQFSFHAPPWHSVDHLHLHCFVKPFISPVLWVKYRQDTSWCVSYDAIRSEAESIAAAGEATTAATTTTIGEGSREPAESAGEGAAAGAVSRGGGGEGARRQPSVGREWGR</sequence>
<feature type="compositionally biased region" description="Low complexity" evidence="4">
    <location>
        <begin position="248"/>
        <end position="259"/>
    </location>
</feature>
<feature type="domain" description="HIT" evidence="6">
    <location>
        <begin position="70"/>
        <end position="201"/>
    </location>
</feature>
<evidence type="ECO:0000256" key="3">
    <source>
        <dbReference type="PROSITE-ProRule" id="PRU00464"/>
    </source>
</evidence>
<proteinExistence type="predicted"/>
<dbReference type="OrthoDB" id="672793at2759"/>
<evidence type="ECO:0000256" key="5">
    <source>
        <dbReference type="SAM" id="SignalP"/>
    </source>
</evidence>
<dbReference type="GO" id="GO:0016787">
    <property type="term" value="F:hydrolase activity"/>
    <property type="evidence" value="ECO:0007669"/>
    <property type="project" value="UniProtKB-KW"/>
</dbReference>
<dbReference type="PANTHER" id="PTHR12486:SF5">
    <property type="entry name" value="ADENOSINE 5'-MONOPHOSPHORAMIDASE HINT3"/>
    <property type="match status" value="1"/>
</dbReference>
<dbReference type="InterPro" id="IPR036265">
    <property type="entry name" value="HIT-like_sf"/>
</dbReference>
<gene>
    <name evidence="7" type="ORF">Vbra_19954</name>
</gene>
<dbReference type="SUPFAM" id="SSF54197">
    <property type="entry name" value="HIT-like"/>
    <property type="match status" value="1"/>
</dbReference>
<keyword evidence="5" id="KW-0732">Signal</keyword>
<reference evidence="7 8" key="1">
    <citation type="submission" date="2014-11" db="EMBL/GenBank/DDBJ databases">
        <authorList>
            <person name="Zhu J."/>
            <person name="Qi W."/>
            <person name="Song R."/>
        </authorList>
    </citation>
    <scope>NUCLEOTIDE SEQUENCE [LARGE SCALE GENOMIC DNA]</scope>
</reference>
<dbReference type="STRING" id="1169540.A0A0G4H898"/>
<feature type="short sequence motif" description="Histidine triad motif" evidence="3">
    <location>
        <begin position="185"/>
        <end position="189"/>
    </location>
</feature>
<evidence type="ECO:0000256" key="1">
    <source>
        <dbReference type="ARBA" id="ARBA00022741"/>
    </source>
</evidence>
<keyword evidence="2" id="KW-0378">Hydrolase</keyword>
<evidence type="ECO:0000256" key="2">
    <source>
        <dbReference type="ARBA" id="ARBA00022801"/>
    </source>
</evidence>
<dbReference type="Pfam" id="PF11969">
    <property type="entry name" value="DcpS_C"/>
    <property type="match status" value="1"/>
</dbReference>
<evidence type="ECO:0000259" key="6">
    <source>
        <dbReference type="PROSITE" id="PS51084"/>
    </source>
</evidence>
<organism evidence="7 8">
    <name type="scientific">Vitrella brassicaformis (strain CCMP3155)</name>
    <dbReference type="NCBI Taxonomy" id="1169540"/>
    <lineage>
        <taxon>Eukaryota</taxon>
        <taxon>Sar</taxon>
        <taxon>Alveolata</taxon>
        <taxon>Colpodellida</taxon>
        <taxon>Vitrellaceae</taxon>
        <taxon>Vitrella</taxon>
    </lineage>
</organism>
<dbReference type="PROSITE" id="PS51084">
    <property type="entry name" value="HIT_2"/>
    <property type="match status" value="1"/>
</dbReference>
<feature type="compositionally biased region" description="Low complexity" evidence="4">
    <location>
        <begin position="228"/>
        <end position="241"/>
    </location>
</feature>
<feature type="region of interest" description="Disordered" evidence="4">
    <location>
        <begin position="228"/>
        <end position="280"/>
    </location>
</feature>
<protein>
    <recommendedName>
        <fullName evidence="6">HIT domain-containing protein</fullName>
    </recommendedName>
</protein>
<evidence type="ECO:0000313" key="8">
    <source>
        <dbReference type="Proteomes" id="UP000041254"/>
    </source>
</evidence>